<gene>
    <name evidence="3" type="ORF">NO2_1423</name>
</gene>
<sequence>MDFTNGQINFTSDGGEILDDTPHSLSLSFERPMHIRDRLRLQVATFAQNYDDGESETFEEADDFDVGDDRPSLETNKSFWETHYDMCELRKAGREQEFKEKEIARLKEVAAQEKAAKLKAWHEFARENNLIPETPGEPSKAPRVDSANKPSGE</sequence>
<feature type="compositionally biased region" description="Acidic residues" evidence="2">
    <location>
        <begin position="52"/>
        <end position="66"/>
    </location>
</feature>
<accession>A0A388TJ03</accession>
<evidence type="ECO:0000256" key="2">
    <source>
        <dbReference type="SAM" id="MobiDB-lite"/>
    </source>
</evidence>
<evidence type="ECO:0000313" key="4">
    <source>
        <dbReference type="Proteomes" id="UP000275925"/>
    </source>
</evidence>
<feature type="region of interest" description="Disordered" evidence="2">
    <location>
        <begin position="52"/>
        <end position="71"/>
    </location>
</feature>
<protein>
    <submittedName>
        <fullName evidence="3">Uncharacterized protein</fullName>
    </submittedName>
</protein>
<reference evidence="3 4" key="1">
    <citation type="journal article" date="2019" name="ISME J.">
        <title>Genome analyses of uncultured TG2/ZB3 bacteria in 'Margulisbacteria' specifically attached to ectosymbiotic spirochetes of protists in the termite gut.</title>
        <authorList>
            <person name="Utami Y.D."/>
            <person name="Kuwahara H."/>
            <person name="Igai K."/>
            <person name="Murakami T."/>
            <person name="Sugaya K."/>
            <person name="Morikawa T."/>
            <person name="Nagura Y."/>
            <person name="Yuki M."/>
            <person name="Deevong P."/>
            <person name="Inoue T."/>
            <person name="Kihara K."/>
            <person name="Lo N."/>
            <person name="Yamada A."/>
            <person name="Ohkuma M."/>
            <person name="Hongoh Y."/>
        </authorList>
    </citation>
    <scope>NUCLEOTIDE SEQUENCE [LARGE SCALE GENOMIC DNA]</scope>
    <source>
        <strain evidence="3">NkOx7-02</strain>
    </source>
</reference>
<evidence type="ECO:0000313" key="3">
    <source>
        <dbReference type="EMBL" id="GBR76953.1"/>
    </source>
</evidence>
<feature type="region of interest" description="Disordered" evidence="2">
    <location>
        <begin position="127"/>
        <end position="153"/>
    </location>
</feature>
<evidence type="ECO:0000256" key="1">
    <source>
        <dbReference type="SAM" id="Coils"/>
    </source>
</evidence>
<name>A0A388TJ03_9BACT</name>
<dbReference type="AlphaFoldDB" id="A0A388TJ03"/>
<organism evidence="3 4">
    <name type="scientific">Candidatus Termititenax persephonae</name>
    <dbReference type="NCBI Taxonomy" id="2218525"/>
    <lineage>
        <taxon>Bacteria</taxon>
        <taxon>Bacillati</taxon>
        <taxon>Candidatus Margulisiibacteriota</taxon>
        <taxon>Candidatus Termititenacia</taxon>
        <taxon>Candidatus Termititenacales</taxon>
        <taxon>Candidatus Termititenacaceae</taxon>
        <taxon>Candidatus Termititenax</taxon>
    </lineage>
</organism>
<keyword evidence="4" id="KW-1185">Reference proteome</keyword>
<comment type="caution">
    <text evidence="3">The sequence shown here is derived from an EMBL/GenBank/DDBJ whole genome shotgun (WGS) entry which is preliminary data.</text>
</comment>
<keyword evidence="1" id="KW-0175">Coiled coil</keyword>
<feature type="coiled-coil region" evidence="1">
    <location>
        <begin position="89"/>
        <end position="116"/>
    </location>
</feature>
<proteinExistence type="predicted"/>
<dbReference type="EMBL" id="BGZO01000070">
    <property type="protein sequence ID" value="GBR76953.1"/>
    <property type="molecule type" value="Genomic_DNA"/>
</dbReference>
<dbReference type="Proteomes" id="UP000275925">
    <property type="component" value="Unassembled WGS sequence"/>
</dbReference>